<dbReference type="AlphaFoldDB" id="A0A8J3CME0"/>
<keyword evidence="5" id="KW-1003">Cell membrane</keyword>
<sequence>MNDILLPLLLAIAAALYSAVGHGGASGYLAVFALLGLAPASLRPAALALNVAVASLASVQYIRRFGSFPKLLWPLLAGSVPPAFIGGRLPVDATLIKLLIGTTLVTAAVRLLTAHREVTHLREPAAWILFLLGMVLGLLSGLTGIGGGVFLSPIFILMSWALVRESSAVVAPFILANSLSGLIGALSSGAQLPNQFGWWLLAVIIGGFAGSTWGARHGSPLLVNAVLALVLVIAGVKLLLT</sequence>
<accession>A0A8J3CME0</accession>
<dbReference type="RefSeq" id="WP_189492163.1">
    <property type="nucleotide sequence ID" value="NZ_BMZG01000004.1"/>
</dbReference>
<evidence type="ECO:0000256" key="3">
    <source>
        <dbReference type="ARBA" id="ARBA00022989"/>
    </source>
</evidence>
<evidence type="ECO:0000256" key="4">
    <source>
        <dbReference type="ARBA" id="ARBA00023136"/>
    </source>
</evidence>
<evidence type="ECO:0000256" key="2">
    <source>
        <dbReference type="ARBA" id="ARBA00022692"/>
    </source>
</evidence>
<dbReference type="Pfam" id="PF01925">
    <property type="entry name" value="TauE"/>
    <property type="match status" value="1"/>
</dbReference>
<keyword evidence="7" id="KW-1185">Reference proteome</keyword>
<dbReference type="Proteomes" id="UP000614287">
    <property type="component" value="Unassembled WGS sequence"/>
</dbReference>
<evidence type="ECO:0000313" key="6">
    <source>
        <dbReference type="EMBL" id="GHA70207.1"/>
    </source>
</evidence>
<reference evidence="6" key="2">
    <citation type="submission" date="2020-09" db="EMBL/GenBank/DDBJ databases">
        <authorList>
            <person name="Sun Q."/>
            <person name="Kim S."/>
        </authorList>
    </citation>
    <scope>NUCLEOTIDE SEQUENCE</scope>
    <source>
        <strain evidence="6">KCTC 32501</strain>
    </source>
</reference>
<evidence type="ECO:0000313" key="7">
    <source>
        <dbReference type="Proteomes" id="UP000614287"/>
    </source>
</evidence>
<dbReference type="InterPro" id="IPR051598">
    <property type="entry name" value="TSUP/Inactive_protease-like"/>
</dbReference>
<keyword evidence="3 5" id="KW-1133">Transmembrane helix</keyword>
<gene>
    <name evidence="6" type="ORF">GCM10009007_08630</name>
</gene>
<organism evidence="6 7">
    <name type="scientific">Formosimonas limnophila</name>
    <dbReference type="NCBI Taxonomy" id="1384487"/>
    <lineage>
        <taxon>Bacteria</taxon>
        <taxon>Pseudomonadati</taxon>
        <taxon>Pseudomonadota</taxon>
        <taxon>Betaproteobacteria</taxon>
        <taxon>Burkholderiales</taxon>
        <taxon>Burkholderiaceae</taxon>
        <taxon>Formosimonas</taxon>
    </lineage>
</organism>
<reference evidence="6" key="1">
    <citation type="journal article" date="2014" name="Int. J. Syst. Evol. Microbiol.">
        <title>Complete genome sequence of Corynebacterium casei LMG S-19264T (=DSM 44701T), isolated from a smear-ripened cheese.</title>
        <authorList>
            <consortium name="US DOE Joint Genome Institute (JGI-PGF)"/>
            <person name="Walter F."/>
            <person name="Albersmeier A."/>
            <person name="Kalinowski J."/>
            <person name="Ruckert C."/>
        </authorList>
    </citation>
    <scope>NUCLEOTIDE SEQUENCE</scope>
    <source>
        <strain evidence="6">KCTC 32501</strain>
    </source>
</reference>
<name>A0A8J3CME0_9BURK</name>
<keyword evidence="4 5" id="KW-0472">Membrane</keyword>
<evidence type="ECO:0000256" key="5">
    <source>
        <dbReference type="RuleBase" id="RU363041"/>
    </source>
</evidence>
<comment type="subcellular location">
    <subcellularLocation>
        <location evidence="5">Cell membrane</location>
        <topology evidence="5">Multi-pass membrane protein</topology>
    </subcellularLocation>
    <subcellularLocation>
        <location evidence="1">Membrane</location>
        <topology evidence="1">Multi-pass membrane protein</topology>
    </subcellularLocation>
</comment>
<comment type="similarity">
    <text evidence="5">Belongs to the 4-toluene sulfonate uptake permease (TSUP) (TC 2.A.102) family.</text>
</comment>
<dbReference type="EMBL" id="BMZG01000004">
    <property type="protein sequence ID" value="GHA70207.1"/>
    <property type="molecule type" value="Genomic_DNA"/>
</dbReference>
<comment type="caution">
    <text evidence="6">The sequence shown here is derived from an EMBL/GenBank/DDBJ whole genome shotgun (WGS) entry which is preliminary data.</text>
</comment>
<proteinExistence type="inferred from homology"/>
<feature type="transmembrane region" description="Helical" evidence="5">
    <location>
        <begin position="168"/>
        <end position="186"/>
    </location>
</feature>
<protein>
    <recommendedName>
        <fullName evidence="5">Probable membrane transporter protein</fullName>
    </recommendedName>
</protein>
<feature type="transmembrane region" description="Helical" evidence="5">
    <location>
        <begin position="221"/>
        <end position="240"/>
    </location>
</feature>
<dbReference type="PANTHER" id="PTHR43701">
    <property type="entry name" value="MEMBRANE TRANSPORTER PROTEIN MJ0441-RELATED"/>
    <property type="match status" value="1"/>
</dbReference>
<dbReference type="GO" id="GO:0005886">
    <property type="term" value="C:plasma membrane"/>
    <property type="evidence" value="ECO:0007669"/>
    <property type="project" value="UniProtKB-SubCell"/>
</dbReference>
<keyword evidence="2 5" id="KW-0812">Transmembrane</keyword>
<dbReference type="PANTHER" id="PTHR43701:SF5">
    <property type="entry name" value="MEMBRANE TRANSPORTER PROTEIN-RELATED"/>
    <property type="match status" value="1"/>
</dbReference>
<feature type="transmembrane region" description="Helical" evidence="5">
    <location>
        <begin position="95"/>
        <end position="113"/>
    </location>
</feature>
<feature type="transmembrane region" description="Helical" evidence="5">
    <location>
        <begin position="198"/>
        <end position="215"/>
    </location>
</feature>
<feature type="transmembrane region" description="Helical" evidence="5">
    <location>
        <begin position="125"/>
        <end position="156"/>
    </location>
</feature>
<dbReference type="InterPro" id="IPR002781">
    <property type="entry name" value="TM_pro_TauE-like"/>
</dbReference>
<evidence type="ECO:0000256" key="1">
    <source>
        <dbReference type="ARBA" id="ARBA00004141"/>
    </source>
</evidence>
<feature type="transmembrane region" description="Helical" evidence="5">
    <location>
        <begin position="31"/>
        <end position="59"/>
    </location>
</feature>